<evidence type="ECO:0000313" key="2">
    <source>
        <dbReference type="Proteomes" id="UP000825483"/>
    </source>
</evidence>
<dbReference type="EMBL" id="BPUB01000001">
    <property type="protein sequence ID" value="GJG58577.1"/>
    <property type="molecule type" value="Genomic_DNA"/>
</dbReference>
<keyword evidence="2" id="KW-1185">Reference proteome</keyword>
<gene>
    <name evidence="1" type="ORF">PRLR5076_14280</name>
</gene>
<dbReference type="AlphaFoldDB" id="A0A9R1C9Q0"/>
<name>A0A9R1C9Q0_9BACT</name>
<dbReference type="Proteomes" id="UP000825483">
    <property type="component" value="Unassembled WGS sequence"/>
</dbReference>
<accession>A0A9R1C9Q0</accession>
<organism evidence="1 2">
    <name type="scientific">Prevotella lacticifex</name>
    <dbReference type="NCBI Taxonomy" id="2854755"/>
    <lineage>
        <taxon>Bacteria</taxon>
        <taxon>Pseudomonadati</taxon>
        <taxon>Bacteroidota</taxon>
        <taxon>Bacteroidia</taxon>
        <taxon>Bacteroidales</taxon>
        <taxon>Prevotellaceae</taxon>
        <taxon>Prevotella</taxon>
    </lineage>
</organism>
<comment type="caution">
    <text evidence="1">The sequence shown here is derived from an EMBL/GenBank/DDBJ whole genome shotgun (WGS) entry which is preliminary data.</text>
</comment>
<proteinExistence type="predicted"/>
<protein>
    <submittedName>
        <fullName evidence="1">Uncharacterized protein</fullName>
    </submittedName>
</protein>
<reference evidence="1" key="1">
    <citation type="journal article" date="2022" name="Int. J. Syst. Evol. Microbiol.">
        <title>Prevotella lacticifex sp. nov., isolated from the rumen of cows.</title>
        <authorList>
            <person name="Shinkai T."/>
            <person name="Ikeyama N."/>
            <person name="Kumagai M."/>
            <person name="Ohmori H."/>
            <person name="Sakamoto M."/>
            <person name="Ohkuma M."/>
            <person name="Mitsumori M."/>
        </authorList>
    </citation>
    <scope>NUCLEOTIDE SEQUENCE</scope>
    <source>
        <strain evidence="1">R5076</strain>
    </source>
</reference>
<sequence>MDKKYEIEELVRGDILDGSLMEIVTGGVSSKHSAAVGECSYSCVYTMCNYSACSYNFCQYGFCRYDICKHAVCALTIAL</sequence>
<evidence type="ECO:0000313" key="1">
    <source>
        <dbReference type="EMBL" id="GJG58577.1"/>
    </source>
</evidence>